<dbReference type="InterPro" id="IPR011102">
    <property type="entry name" value="Sig_transdc_His_kinase_HWE"/>
</dbReference>
<dbReference type="GO" id="GO:0008757">
    <property type="term" value="F:S-adenosylmethionine-dependent methyltransferase activity"/>
    <property type="evidence" value="ECO:0007669"/>
    <property type="project" value="InterPro"/>
</dbReference>
<dbReference type="InterPro" id="IPR035909">
    <property type="entry name" value="CheB_C"/>
</dbReference>
<accession>A0A9X2LAB9</accession>
<feature type="coiled-coil region" evidence="15">
    <location>
        <begin position="636"/>
        <end position="730"/>
    </location>
</feature>
<feature type="domain" description="PAS" evidence="16">
    <location>
        <begin position="980"/>
        <end position="1050"/>
    </location>
</feature>
<dbReference type="GO" id="GO:0000156">
    <property type="term" value="F:phosphorelay response regulator activity"/>
    <property type="evidence" value="ECO:0007669"/>
    <property type="project" value="InterPro"/>
</dbReference>
<dbReference type="Pfam" id="PF03705">
    <property type="entry name" value="CheR_N"/>
    <property type="match status" value="1"/>
</dbReference>
<dbReference type="SMART" id="SM00138">
    <property type="entry name" value="MeTrc"/>
    <property type="match status" value="1"/>
</dbReference>
<dbReference type="InterPro" id="IPR000700">
    <property type="entry name" value="PAS-assoc_C"/>
</dbReference>
<dbReference type="Pfam" id="PF01739">
    <property type="entry name" value="CheR"/>
    <property type="match status" value="1"/>
</dbReference>
<dbReference type="FunFam" id="3.30.450.20:FF:000155">
    <property type="entry name" value="Sensor histidine kinase TodS"/>
    <property type="match status" value="1"/>
</dbReference>
<dbReference type="SMART" id="SM00091">
    <property type="entry name" value="PAS"/>
    <property type="match status" value="4"/>
</dbReference>
<dbReference type="SUPFAM" id="SSF47757">
    <property type="entry name" value="Chemotaxis receptor methyltransferase CheR, N-terminal domain"/>
    <property type="match status" value="1"/>
</dbReference>
<evidence type="ECO:0000256" key="8">
    <source>
        <dbReference type="ARBA" id="ARBA00022679"/>
    </source>
</evidence>
<organism evidence="20 21">
    <name type="scientific">Parvularcula maris</name>
    <dbReference type="NCBI Taxonomy" id="2965077"/>
    <lineage>
        <taxon>Bacteria</taxon>
        <taxon>Pseudomonadati</taxon>
        <taxon>Pseudomonadota</taxon>
        <taxon>Alphaproteobacteria</taxon>
        <taxon>Parvularculales</taxon>
        <taxon>Parvularculaceae</taxon>
        <taxon>Parvularcula</taxon>
    </lineage>
</organism>
<dbReference type="InterPro" id="IPR001610">
    <property type="entry name" value="PAC"/>
</dbReference>
<dbReference type="InterPro" id="IPR022642">
    <property type="entry name" value="CheR_C"/>
</dbReference>
<evidence type="ECO:0000256" key="13">
    <source>
        <dbReference type="ARBA" id="ARBA00023170"/>
    </source>
</evidence>
<dbReference type="SMART" id="SM00911">
    <property type="entry name" value="HWE_HK"/>
    <property type="match status" value="1"/>
</dbReference>
<comment type="caution">
    <text evidence="20">The sequence shown here is derived from an EMBL/GenBank/DDBJ whole genome shotgun (WGS) entry which is preliminary data.</text>
</comment>
<evidence type="ECO:0000256" key="2">
    <source>
        <dbReference type="ARBA" id="ARBA00012438"/>
    </source>
</evidence>
<dbReference type="GO" id="GO:0005737">
    <property type="term" value="C:cytoplasm"/>
    <property type="evidence" value="ECO:0007669"/>
    <property type="project" value="InterPro"/>
</dbReference>
<dbReference type="GO" id="GO:0005524">
    <property type="term" value="F:ATP binding"/>
    <property type="evidence" value="ECO:0007669"/>
    <property type="project" value="UniProtKB-KW"/>
</dbReference>
<dbReference type="Gene3D" id="3.40.50.150">
    <property type="entry name" value="Vaccinia Virus protein VP39"/>
    <property type="match status" value="1"/>
</dbReference>
<keyword evidence="15" id="KW-0175">Coiled coil</keyword>
<evidence type="ECO:0000256" key="10">
    <source>
        <dbReference type="ARBA" id="ARBA00022777"/>
    </source>
</evidence>
<dbReference type="EC" id="2.7.13.3" evidence="2"/>
<dbReference type="InterPro" id="IPR036890">
    <property type="entry name" value="HATPase_C_sf"/>
</dbReference>
<dbReference type="GO" id="GO:0008984">
    <property type="term" value="F:protein-glutamate methylesterase activity"/>
    <property type="evidence" value="ECO:0007669"/>
    <property type="project" value="InterPro"/>
</dbReference>
<keyword evidence="9" id="KW-0547">Nucleotide-binding</keyword>
<dbReference type="PROSITE" id="PS50112">
    <property type="entry name" value="PAS"/>
    <property type="match status" value="1"/>
</dbReference>
<dbReference type="Gene3D" id="3.30.450.20">
    <property type="entry name" value="PAS domain"/>
    <property type="match status" value="3"/>
</dbReference>
<dbReference type="InterPro" id="IPR000780">
    <property type="entry name" value="CheR_MeTrfase"/>
</dbReference>
<evidence type="ECO:0000313" key="21">
    <source>
        <dbReference type="Proteomes" id="UP001142610"/>
    </source>
</evidence>
<evidence type="ECO:0000259" key="16">
    <source>
        <dbReference type="PROSITE" id="PS50112"/>
    </source>
</evidence>
<evidence type="ECO:0000256" key="9">
    <source>
        <dbReference type="ARBA" id="ARBA00022741"/>
    </source>
</evidence>
<keyword evidence="3" id="KW-0600">Photoreceptor protein</keyword>
<comment type="catalytic activity">
    <reaction evidence="1">
        <text>ATP + protein L-histidine = ADP + protein N-phospho-L-histidine.</text>
        <dbReference type="EC" id="2.7.13.3"/>
    </reaction>
</comment>
<keyword evidence="7" id="KW-0288">FMN</keyword>
<evidence type="ECO:0000256" key="6">
    <source>
        <dbReference type="ARBA" id="ARBA00022630"/>
    </source>
</evidence>
<dbReference type="InterPro" id="IPR000014">
    <property type="entry name" value="PAS"/>
</dbReference>
<feature type="active site" evidence="14">
    <location>
        <position position="49"/>
    </location>
</feature>
<dbReference type="CDD" id="cd16434">
    <property type="entry name" value="CheB-CheR_fusion"/>
    <property type="match status" value="1"/>
</dbReference>
<dbReference type="Gene3D" id="3.40.50.180">
    <property type="entry name" value="Methylesterase CheB, C-terminal domain"/>
    <property type="match status" value="1"/>
</dbReference>
<dbReference type="RefSeq" id="WP_256619774.1">
    <property type="nucleotide sequence ID" value="NZ_JANIBC010000009.1"/>
</dbReference>
<dbReference type="PROSITE" id="PS50113">
    <property type="entry name" value="PAC"/>
    <property type="match status" value="2"/>
</dbReference>
<feature type="domain" description="CheR-type methyltransferase" evidence="19">
    <location>
        <begin position="225"/>
        <end position="476"/>
    </location>
</feature>
<feature type="domain" description="PAC" evidence="17">
    <location>
        <begin position="1056"/>
        <end position="1108"/>
    </location>
</feature>
<keyword evidence="14" id="KW-0145">Chemotaxis</keyword>
<dbReference type="SUPFAM" id="SSF53335">
    <property type="entry name" value="S-adenosyl-L-methionine-dependent methyltransferases"/>
    <property type="match status" value="1"/>
</dbReference>
<keyword evidence="14" id="KW-0378">Hydrolase</keyword>
<dbReference type="NCBIfam" id="TIGR00229">
    <property type="entry name" value="sensory_box"/>
    <property type="match status" value="2"/>
</dbReference>
<evidence type="ECO:0000259" key="19">
    <source>
        <dbReference type="PROSITE" id="PS50123"/>
    </source>
</evidence>
<dbReference type="InterPro" id="IPR000673">
    <property type="entry name" value="Sig_transdc_resp-reg_Me-estase"/>
</dbReference>
<dbReference type="Proteomes" id="UP001142610">
    <property type="component" value="Unassembled WGS sequence"/>
</dbReference>
<keyword evidence="8" id="KW-0808">Transferase</keyword>
<keyword evidence="10" id="KW-0418">Kinase</keyword>
<keyword evidence="5" id="KW-0716">Sensory transduction</keyword>
<evidence type="ECO:0000256" key="5">
    <source>
        <dbReference type="ARBA" id="ARBA00022606"/>
    </source>
</evidence>
<dbReference type="GO" id="GO:0009881">
    <property type="term" value="F:photoreceptor activity"/>
    <property type="evidence" value="ECO:0007669"/>
    <property type="project" value="UniProtKB-KW"/>
</dbReference>
<dbReference type="Pfam" id="PF08448">
    <property type="entry name" value="PAS_4"/>
    <property type="match status" value="2"/>
</dbReference>
<keyword evidence="12" id="KW-0157">Chromophore</keyword>
<evidence type="ECO:0000313" key="20">
    <source>
        <dbReference type="EMBL" id="MCQ8185878.1"/>
    </source>
</evidence>
<feature type="active site" evidence="14">
    <location>
        <position position="22"/>
    </location>
</feature>
<keyword evidence="21" id="KW-1185">Reference proteome</keyword>
<keyword evidence="4" id="KW-0597">Phosphoprotein</keyword>
<dbReference type="Gene3D" id="3.30.565.10">
    <property type="entry name" value="Histidine kinase-like ATPase, C-terminal domain"/>
    <property type="match status" value="1"/>
</dbReference>
<dbReference type="CDD" id="cd00130">
    <property type="entry name" value="PAS"/>
    <property type="match status" value="1"/>
</dbReference>
<feature type="domain" description="CheB-type methylesterase" evidence="18">
    <location>
        <begin position="16"/>
        <end position="188"/>
    </location>
</feature>
<reference evidence="20" key="1">
    <citation type="submission" date="2022-07" db="EMBL/GenBank/DDBJ databases">
        <title>Parvularcula maris sp. nov., an algicidal bacterium isolated from seawater.</title>
        <authorList>
            <person name="Li F."/>
        </authorList>
    </citation>
    <scope>NUCLEOTIDE SEQUENCE</scope>
    <source>
        <strain evidence="20">BGMRC 0090</strain>
    </source>
</reference>
<evidence type="ECO:0000259" key="18">
    <source>
        <dbReference type="PROSITE" id="PS50122"/>
    </source>
</evidence>
<dbReference type="InterPro" id="IPR029063">
    <property type="entry name" value="SAM-dependent_MTases_sf"/>
</dbReference>
<evidence type="ECO:0000259" key="17">
    <source>
        <dbReference type="PROSITE" id="PS50113"/>
    </source>
</evidence>
<dbReference type="PROSITE" id="PS50122">
    <property type="entry name" value="CHEB"/>
    <property type="match status" value="1"/>
</dbReference>
<dbReference type="Pfam" id="PF07536">
    <property type="entry name" value="HWE_HK"/>
    <property type="match status" value="1"/>
</dbReference>
<dbReference type="PANTHER" id="PTHR24422:SF27">
    <property type="entry name" value="PROTEIN-GLUTAMATE O-METHYLTRANSFERASE"/>
    <property type="match status" value="1"/>
</dbReference>
<keyword evidence="6" id="KW-0285">Flavoprotein</keyword>
<dbReference type="GO" id="GO:0004673">
    <property type="term" value="F:protein histidine kinase activity"/>
    <property type="evidence" value="ECO:0007669"/>
    <property type="project" value="UniProtKB-EC"/>
</dbReference>
<keyword evidence="11" id="KW-0067">ATP-binding</keyword>
<dbReference type="GO" id="GO:0006935">
    <property type="term" value="P:chemotaxis"/>
    <property type="evidence" value="ECO:0007669"/>
    <property type="project" value="UniProtKB-UniRule"/>
</dbReference>
<protein>
    <recommendedName>
        <fullName evidence="2">histidine kinase</fullName>
        <ecNumber evidence="2">2.7.13.3</ecNumber>
    </recommendedName>
</protein>
<dbReference type="SUPFAM" id="SSF55874">
    <property type="entry name" value="ATPase domain of HSP90 chaperone/DNA topoisomerase II/histidine kinase"/>
    <property type="match status" value="1"/>
</dbReference>
<evidence type="ECO:0000256" key="1">
    <source>
        <dbReference type="ARBA" id="ARBA00000085"/>
    </source>
</evidence>
<dbReference type="PROSITE" id="PS50123">
    <property type="entry name" value="CHER"/>
    <property type="match status" value="1"/>
</dbReference>
<dbReference type="Pfam" id="PF01339">
    <property type="entry name" value="CheB_methylest"/>
    <property type="match status" value="1"/>
</dbReference>
<evidence type="ECO:0000256" key="7">
    <source>
        <dbReference type="ARBA" id="ARBA00022643"/>
    </source>
</evidence>
<proteinExistence type="predicted"/>
<dbReference type="EMBL" id="JANIBC010000009">
    <property type="protein sequence ID" value="MCQ8185878.1"/>
    <property type="molecule type" value="Genomic_DNA"/>
</dbReference>
<dbReference type="InterPro" id="IPR035965">
    <property type="entry name" value="PAS-like_dom_sf"/>
</dbReference>
<evidence type="ECO:0000256" key="11">
    <source>
        <dbReference type="ARBA" id="ARBA00022840"/>
    </source>
</evidence>
<dbReference type="InterPro" id="IPR013656">
    <property type="entry name" value="PAS_4"/>
</dbReference>
<name>A0A9X2LAB9_9PROT</name>
<evidence type="ECO:0000256" key="12">
    <source>
        <dbReference type="ARBA" id="ARBA00022991"/>
    </source>
</evidence>
<gene>
    <name evidence="20" type="ORF">NOG11_10795</name>
</gene>
<dbReference type="InterPro" id="IPR050903">
    <property type="entry name" value="Bact_Chemotaxis_MeTrfase"/>
</dbReference>
<evidence type="ECO:0000256" key="14">
    <source>
        <dbReference type="PROSITE-ProRule" id="PRU00050"/>
    </source>
</evidence>
<dbReference type="Pfam" id="PF13596">
    <property type="entry name" value="PAS_10"/>
    <property type="match status" value="1"/>
</dbReference>
<feature type="active site" evidence="14">
    <location>
        <position position="141"/>
    </location>
</feature>
<feature type="domain" description="PAC" evidence="17">
    <location>
        <begin position="793"/>
        <end position="844"/>
    </location>
</feature>
<keyword evidence="13" id="KW-0675">Receptor</keyword>
<dbReference type="SMART" id="SM00086">
    <property type="entry name" value="PAC"/>
    <property type="match status" value="2"/>
</dbReference>
<evidence type="ECO:0000256" key="4">
    <source>
        <dbReference type="ARBA" id="ARBA00022553"/>
    </source>
</evidence>
<dbReference type="PANTHER" id="PTHR24422">
    <property type="entry name" value="CHEMOTAXIS PROTEIN METHYLTRANSFERASE"/>
    <property type="match status" value="1"/>
</dbReference>
<dbReference type="SUPFAM" id="SSF55785">
    <property type="entry name" value="PYP-like sensor domain (PAS domain)"/>
    <property type="match status" value="3"/>
</dbReference>
<dbReference type="SUPFAM" id="SSF52738">
    <property type="entry name" value="Methylesterase CheB, C-terminal domain"/>
    <property type="match status" value="1"/>
</dbReference>
<sequence>MVLEGEGKGSSSLVGLVGIGASAGGLEPLQEIVAGLPPDAGLAYVVVQHLSPDKPSILHQLLAEKTRLPVRMIEDGAKIVPDAIHIAPSTSDVELNSESFRLVPRDPKERPHAPIDRFFSSLARVRGRTGICVVLSGTGTDGTAGLRAVKEAGGIGIAQSSENARFPGMPNAAVATGLVDFVQPARDVPLRLADLASHFRAMSSQASRNDLHEQIEDRLSEITEIVSRTGHDFSAYKPATLIRRIARRMGLQHTRTVDAYLDRLKDDDHEAGRLLQDFLIGVTKFFRDEEVFDLVRERVIEPLAARKGEPVRIWVPGCSTGEEVYSLAMLLVEAVERHDNPAPLQIFGTDIDLGSLAHARSGRYTDAAVQNVPKRLLEQFLAADHSGYRINPRLREICVFSPHNLAQDPPFSRIDFVSCRNLLIYLSLPLQQRVIPRLHFAIRGKGHLLLGPSEGLAGDDDLFETVDKKSRLFRRRADAETRYSALADHAPRPRTGDGGAPVNWASLPVHEATRETKVEQLYLQRFAQPFALIGAAGEVVYLSEAMTAFVRPSRGAPATSIDSFLVPDLRMPVRAALSEAKGKGETHTVFDVLVGTPGERRLFDVTAAPAFEDNQFLLVLSEARLSRGSTLGEHIADRDLEERDLLTRENAALRRQLSAATAEYESSGQELRSSNEELLSMNEELQSSNEELETSREELQSINEELETVNAELTENNQRLARANSDLKNLFESTDIAVLFLDPGLHIRSFTPATTRLFGVRENDAGRPISDFASRVSYPELEEDARSVKADLQTIERELVTEKTGETYLLRMRPYRTTDDRLDGFVLTFFDISERKRTEELLARNAKEMERQYVELETLYDTTPVGLNLLDRNLRYLRINDRLAEINGHPAEAHIGRLQAEMVPDIDPKIAGLQRQVFDTGKAVIGTEVTGYTPAEPDRERVWIVDYYPVRSGEGEVFAIGSCVREITEERALVRKLAASESRLRRILDNMVAFAAVLEPDGTLGEANQPAMERAELKAEEVIGKKFWDTYWWSHSEEVAAQVRGAIERAASGEQVRYDVEVRVAGGALITIDFQVAPVMDGEGEVIELIASGYDITERRAAEVRLTMLLGELQHRVKNTLATVAAISRFLADNATSVSAYEDRLTARLEAISRTHDLLTAEGWGGASLHEVLSLEASPYQSAEISRVRVKGDDIRLDPKEVLSLGMAFHELVTNAAKYGALSTPEGEVTVTVSEGGAEWTDYPRSIVWKEKGGPEVSPPHNRSGFGSFLIEQVLARDLKGEVQLHYEEDGVRCCIGLPDGGA</sequence>
<evidence type="ECO:0000256" key="15">
    <source>
        <dbReference type="SAM" id="Coils"/>
    </source>
</evidence>
<dbReference type="InterPro" id="IPR022641">
    <property type="entry name" value="CheR_N"/>
</dbReference>
<evidence type="ECO:0000256" key="3">
    <source>
        <dbReference type="ARBA" id="ARBA00022543"/>
    </source>
</evidence>